<name>A0A382X2P4_9ZZZZ</name>
<reference evidence="1" key="1">
    <citation type="submission" date="2018-05" db="EMBL/GenBank/DDBJ databases">
        <authorList>
            <person name="Lanie J.A."/>
            <person name="Ng W.-L."/>
            <person name="Kazmierczak K.M."/>
            <person name="Andrzejewski T.M."/>
            <person name="Davidsen T.M."/>
            <person name="Wayne K.J."/>
            <person name="Tettelin H."/>
            <person name="Glass J.I."/>
            <person name="Rusch D."/>
            <person name="Podicherti R."/>
            <person name="Tsui H.-C.T."/>
            <person name="Winkler M.E."/>
        </authorList>
    </citation>
    <scope>NUCLEOTIDE SEQUENCE</scope>
</reference>
<dbReference type="AlphaFoldDB" id="A0A382X2P4"/>
<proteinExistence type="predicted"/>
<dbReference type="EMBL" id="UINC01164339">
    <property type="protein sequence ID" value="SVD65140.1"/>
    <property type="molecule type" value="Genomic_DNA"/>
</dbReference>
<feature type="non-terminal residue" evidence="1">
    <location>
        <position position="202"/>
    </location>
</feature>
<protein>
    <submittedName>
        <fullName evidence="1">Uncharacterized protein</fullName>
    </submittedName>
</protein>
<evidence type="ECO:0000313" key="1">
    <source>
        <dbReference type="EMBL" id="SVD65140.1"/>
    </source>
</evidence>
<accession>A0A382X2P4</accession>
<organism evidence="1">
    <name type="scientific">marine metagenome</name>
    <dbReference type="NCBI Taxonomy" id="408172"/>
    <lineage>
        <taxon>unclassified sequences</taxon>
        <taxon>metagenomes</taxon>
        <taxon>ecological metagenomes</taxon>
    </lineage>
</organism>
<sequence>MKLKMICIAGLLLLGPLRPVALADSPAGVVLELAADGLVLHLSGRAPGKFKSLAELRKAHPSLAGRFRLQETAGVERIVPDPEKARSQPVDIVAGRIPALALLQFLADYTGFPVVHDSSNEALAKLKVLFSADVKGAGYEVVKAHLEAAGMVLSQRQLPGGRRLVEVTGAAGPARPRPLKERPIIIVGKGTSAATRSEPTRR</sequence>
<gene>
    <name evidence="1" type="ORF">METZ01_LOCUS417994</name>
</gene>